<name>A0A4S2KFZ6_9HYME</name>
<evidence type="ECO:0000313" key="2">
    <source>
        <dbReference type="Proteomes" id="UP000310200"/>
    </source>
</evidence>
<evidence type="ECO:0000313" key="1">
    <source>
        <dbReference type="EMBL" id="TGZ48355.1"/>
    </source>
</evidence>
<protein>
    <submittedName>
        <fullName evidence="1">Uncharacterized protein</fullName>
    </submittedName>
</protein>
<dbReference type="Proteomes" id="UP000310200">
    <property type="component" value="Unassembled WGS sequence"/>
</dbReference>
<keyword evidence="2" id="KW-1185">Reference proteome</keyword>
<sequence length="149" mass="16916">MQNRECKVSPILESAILVSSGATNLDVQSKTTLIQAKQVKQPFIKKALSIRCIYVDNIRFLMGYVNNSNDNLVRPKEDKFESDNSDMHFCRDQIYQRPRPAAANETSARLLPPATRTDNFICTLKQFADNGKTYVSYLSVCASWEMART</sequence>
<dbReference type="EMBL" id="QBLH01002493">
    <property type="protein sequence ID" value="TGZ48355.1"/>
    <property type="molecule type" value="Genomic_DNA"/>
</dbReference>
<organism evidence="1 2">
    <name type="scientific">Temnothorax longispinosus</name>
    <dbReference type="NCBI Taxonomy" id="300112"/>
    <lineage>
        <taxon>Eukaryota</taxon>
        <taxon>Metazoa</taxon>
        <taxon>Ecdysozoa</taxon>
        <taxon>Arthropoda</taxon>
        <taxon>Hexapoda</taxon>
        <taxon>Insecta</taxon>
        <taxon>Pterygota</taxon>
        <taxon>Neoptera</taxon>
        <taxon>Endopterygota</taxon>
        <taxon>Hymenoptera</taxon>
        <taxon>Apocrita</taxon>
        <taxon>Aculeata</taxon>
        <taxon>Formicoidea</taxon>
        <taxon>Formicidae</taxon>
        <taxon>Myrmicinae</taxon>
        <taxon>Temnothorax</taxon>
    </lineage>
</organism>
<dbReference type="AlphaFoldDB" id="A0A4S2KFZ6"/>
<comment type="caution">
    <text evidence="1">The sequence shown here is derived from an EMBL/GenBank/DDBJ whole genome shotgun (WGS) entry which is preliminary data.</text>
</comment>
<reference evidence="1 2" key="1">
    <citation type="journal article" date="2019" name="Philos. Trans. R. Soc. Lond., B, Biol. Sci.">
        <title>Ant behaviour and brain gene expression of defending hosts depend on the ecological success of the intruding social parasite.</title>
        <authorList>
            <person name="Kaur R."/>
            <person name="Stoldt M."/>
            <person name="Jongepier E."/>
            <person name="Feldmeyer B."/>
            <person name="Menzel F."/>
            <person name="Bornberg-Bauer E."/>
            <person name="Foitzik S."/>
        </authorList>
    </citation>
    <scope>NUCLEOTIDE SEQUENCE [LARGE SCALE GENOMIC DNA]</scope>
    <source>
        <tissue evidence="1">Whole body</tissue>
    </source>
</reference>
<gene>
    <name evidence="1" type="ORF">DBV15_04508</name>
</gene>
<accession>A0A4S2KFZ6</accession>
<proteinExistence type="predicted"/>